<sequence>MTADARPLETAMEETRPERHPSIAASGHAYGPPASDQEWAHLHRDMAPRQSWQAEHDERVGLQRYRDLADRAPSAAESRLVMERHGHTIEVDHRGLLIDGQRVPGVTPPTTTEARLPGDPYLAQALQVTDRGAVVVHGRVVASVAPQQEPRLYGTQAAAWARGAGHTVVADGSGLLLDGQRISDVALPAPVGHAPLRIDDRGTVTWCVEKTVDGRTKRVHQPIASIYNARRPDQAPVIYGERPTPEKAPEPQPSHAIAVEFDDEETDL</sequence>
<dbReference type="EMBL" id="CP108170">
    <property type="protein sequence ID" value="WTQ78737.1"/>
    <property type="molecule type" value="Genomic_DNA"/>
</dbReference>
<gene>
    <name evidence="2" type="ORF">OG222_36995</name>
</gene>
<evidence type="ECO:0000313" key="2">
    <source>
        <dbReference type="EMBL" id="WTQ78737.1"/>
    </source>
</evidence>
<evidence type="ECO:0000256" key="1">
    <source>
        <dbReference type="SAM" id="MobiDB-lite"/>
    </source>
</evidence>
<accession>A0AAU1M5E8</accession>
<protein>
    <submittedName>
        <fullName evidence="2">Uncharacterized protein</fullName>
    </submittedName>
</protein>
<geneLocation type="plasmid" evidence="2">
    <name>unnamed1</name>
</geneLocation>
<proteinExistence type="predicted"/>
<dbReference type="AlphaFoldDB" id="A0AAU1M5E8"/>
<feature type="region of interest" description="Disordered" evidence="1">
    <location>
        <begin position="234"/>
        <end position="268"/>
    </location>
</feature>
<reference evidence="2" key="1">
    <citation type="submission" date="2022-10" db="EMBL/GenBank/DDBJ databases">
        <title>The complete genomes of actinobacterial strains from the NBC collection.</title>
        <authorList>
            <person name="Joergensen T.S."/>
            <person name="Alvarez Arevalo M."/>
            <person name="Sterndorff E.B."/>
            <person name="Faurdal D."/>
            <person name="Vuksanovic O."/>
            <person name="Mourched A.-S."/>
            <person name="Charusanti P."/>
            <person name="Shaw S."/>
            <person name="Blin K."/>
            <person name="Weber T."/>
        </authorList>
    </citation>
    <scope>NUCLEOTIDE SEQUENCE</scope>
    <source>
        <strain evidence="2">NBC_00148</strain>
        <plasmid evidence="2">unnamed1</plasmid>
    </source>
</reference>
<feature type="region of interest" description="Disordered" evidence="1">
    <location>
        <begin position="1"/>
        <end position="36"/>
    </location>
</feature>
<organism evidence="2">
    <name type="scientific">Streptomyces sp. NBC_00148</name>
    <dbReference type="NCBI Taxonomy" id="2903626"/>
    <lineage>
        <taxon>Bacteria</taxon>
        <taxon>Bacillati</taxon>
        <taxon>Actinomycetota</taxon>
        <taxon>Actinomycetes</taxon>
        <taxon>Kitasatosporales</taxon>
        <taxon>Streptomycetaceae</taxon>
        <taxon>Streptomyces</taxon>
    </lineage>
</organism>
<name>A0AAU1M5E8_9ACTN</name>
<keyword evidence="2" id="KW-0614">Plasmid</keyword>